<feature type="compositionally biased region" description="Acidic residues" evidence="1">
    <location>
        <begin position="159"/>
        <end position="169"/>
    </location>
</feature>
<dbReference type="PANTHER" id="PTHR13192:SF3">
    <property type="entry name" value="COBALAMIN TRAFFICKING PROTEIN CBLD"/>
    <property type="match status" value="1"/>
</dbReference>
<dbReference type="VEuPathDB" id="CryptoDB:Cvel_28604"/>
<proteinExistence type="predicted"/>
<feature type="region of interest" description="Disordered" evidence="1">
    <location>
        <begin position="155"/>
        <end position="209"/>
    </location>
</feature>
<feature type="compositionally biased region" description="Polar residues" evidence="1">
    <location>
        <begin position="247"/>
        <end position="256"/>
    </location>
</feature>
<evidence type="ECO:0000256" key="1">
    <source>
        <dbReference type="SAM" id="MobiDB-lite"/>
    </source>
</evidence>
<name>A0A0G4HKR8_9ALVE</name>
<organism evidence="2">
    <name type="scientific">Chromera velia CCMP2878</name>
    <dbReference type="NCBI Taxonomy" id="1169474"/>
    <lineage>
        <taxon>Eukaryota</taxon>
        <taxon>Sar</taxon>
        <taxon>Alveolata</taxon>
        <taxon>Colpodellida</taxon>
        <taxon>Chromeraceae</taxon>
        <taxon>Chromera</taxon>
    </lineage>
</organism>
<feature type="compositionally biased region" description="Basic and acidic residues" evidence="1">
    <location>
        <begin position="188"/>
        <end position="203"/>
    </location>
</feature>
<protein>
    <submittedName>
        <fullName evidence="2">Uncharacterized protein</fullName>
    </submittedName>
</protein>
<dbReference type="GO" id="GO:0009235">
    <property type="term" value="P:cobalamin metabolic process"/>
    <property type="evidence" value="ECO:0007669"/>
    <property type="project" value="InterPro"/>
</dbReference>
<sequence length="256" mass="27614">MDEEVKLHVLTGRSLRDLEDLFPVESFKKIPVKVITLALRTKNPMTAMTTQTLEERDACFKTIVERFPSLREWILADETTAFCDFIDPSTGAPFHTDSATTFMETDDRVRKFGLRIEELGCCRAVSHPLFRANCVVGFLFAGASEERLQEAVRRLGAGPEEEAAEEEGAEAVLSGTTQCGGTGTSKPEGARAKEGAGGEETVHGTKGTLEATGNFCEGVEGVMGGLPVEFEGLSLQGPKAGEGEEQPNVQQPESKA</sequence>
<accession>A0A0G4HKR8</accession>
<dbReference type="PANTHER" id="PTHR13192">
    <property type="entry name" value="MY011 PROTEIN"/>
    <property type="match status" value="1"/>
</dbReference>
<feature type="region of interest" description="Disordered" evidence="1">
    <location>
        <begin position="229"/>
        <end position="256"/>
    </location>
</feature>
<evidence type="ECO:0000313" key="2">
    <source>
        <dbReference type="EMBL" id="CEM44774.1"/>
    </source>
</evidence>
<dbReference type="Pfam" id="PF10229">
    <property type="entry name" value="MMADHC"/>
    <property type="match status" value="1"/>
</dbReference>
<dbReference type="EMBL" id="CDMZ01003011">
    <property type="protein sequence ID" value="CEM44774.1"/>
    <property type="molecule type" value="Genomic_DNA"/>
</dbReference>
<dbReference type="InterPro" id="IPR019362">
    <property type="entry name" value="MMADHC"/>
</dbReference>
<dbReference type="AlphaFoldDB" id="A0A0G4HKR8"/>
<reference evidence="2" key="1">
    <citation type="submission" date="2014-11" db="EMBL/GenBank/DDBJ databases">
        <authorList>
            <person name="Otto D Thomas"/>
            <person name="Naeem Raeece"/>
        </authorList>
    </citation>
    <scope>NUCLEOTIDE SEQUENCE</scope>
</reference>
<gene>
    <name evidence="2" type="ORF">Cvel_28604</name>
</gene>